<feature type="transmembrane region" description="Helical" evidence="1">
    <location>
        <begin position="344"/>
        <end position="367"/>
    </location>
</feature>
<dbReference type="Proteomes" id="UP000247078">
    <property type="component" value="Unassembled WGS sequence"/>
</dbReference>
<evidence type="ECO:0000313" key="3">
    <source>
        <dbReference type="Proteomes" id="UP000247078"/>
    </source>
</evidence>
<dbReference type="GO" id="GO:0005886">
    <property type="term" value="C:plasma membrane"/>
    <property type="evidence" value="ECO:0007669"/>
    <property type="project" value="TreeGrafter"/>
</dbReference>
<comment type="caution">
    <text evidence="2">The sequence shown here is derived from an EMBL/GenBank/DDBJ whole genome shotgun (WGS) entry which is preliminary data.</text>
</comment>
<dbReference type="Gene3D" id="1.20.1250.20">
    <property type="entry name" value="MFS general substrate transporter like domains"/>
    <property type="match status" value="2"/>
</dbReference>
<feature type="transmembrane region" description="Helical" evidence="1">
    <location>
        <begin position="170"/>
        <end position="188"/>
    </location>
</feature>
<feature type="transmembrane region" description="Helical" evidence="1">
    <location>
        <begin position="36"/>
        <end position="56"/>
    </location>
</feature>
<feature type="transmembrane region" description="Helical" evidence="1">
    <location>
        <begin position="255"/>
        <end position="273"/>
    </location>
</feature>
<dbReference type="RefSeq" id="WP_110000249.1">
    <property type="nucleotide sequence ID" value="NZ_QGTZ01000007.1"/>
</dbReference>
<keyword evidence="1" id="KW-1133">Transmembrane helix</keyword>
<feature type="transmembrane region" description="Helical" evidence="1">
    <location>
        <begin position="293"/>
        <end position="313"/>
    </location>
</feature>
<accession>A0A855XTH8</accession>
<dbReference type="PANTHER" id="PTHR11328:SF24">
    <property type="entry name" value="MAJOR FACILITATOR SUPERFAMILY (MFS) PROFILE DOMAIN-CONTAINING PROTEIN"/>
    <property type="match status" value="1"/>
</dbReference>
<proteinExistence type="predicted"/>
<dbReference type="PANTHER" id="PTHR11328">
    <property type="entry name" value="MAJOR FACILITATOR SUPERFAMILY DOMAIN-CONTAINING PROTEIN"/>
    <property type="match status" value="1"/>
</dbReference>
<evidence type="ECO:0000256" key="1">
    <source>
        <dbReference type="SAM" id="Phobius"/>
    </source>
</evidence>
<protein>
    <submittedName>
        <fullName evidence="2">GPH family glycoside/pentoside/hexuronide:cation symporter</fullName>
    </submittedName>
</protein>
<feature type="transmembrane region" description="Helical" evidence="1">
    <location>
        <begin position="320"/>
        <end position="338"/>
    </location>
</feature>
<name>A0A855XTH8_9BACL</name>
<feature type="transmembrane region" description="Helical" evidence="1">
    <location>
        <begin position="200"/>
        <end position="218"/>
    </location>
</feature>
<reference evidence="2 3" key="1">
    <citation type="submission" date="2018-05" db="EMBL/GenBank/DDBJ databases">
        <title>Freshwater and sediment microbial communities from various areas in North America, analyzing microbe dynamics in response to fracking.</title>
        <authorList>
            <person name="Lamendella R."/>
        </authorList>
    </citation>
    <scope>NUCLEOTIDE SEQUENCE [LARGE SCALE GENOMIC DNA]</scope>
    <source>
        <strain evidence="2 3">DB-3</strain>
    </source>
</reference>
<organism evidence="2 3">
    <name type="scientific">Paenibacillus pabuli</name>
    <dbReference type="NCBI Taxonomy" id="1472"/>
    <lineage>
        <taxon>Bacteria</taxon>
        <taxon>Bacillati</taxon>
        <taxon>Bacillota</taxon>
        <taxon>Bacilli</taxon>
        <taxon>Bacillales</taxon>
        <taxon>Paenibacillaceae</taxon>
        <taxon>Paenibacillus</taxon>
    </lineage>
</organism>
<dbReference type="GO" id="GO:0015293">
    <property type="term" value="F:symporter activity"/>
    <property type="evidence" value="ECO:0007669"/>
    <property type="project" value="InterPro"/>
</dbReference>
<dbReference type="SUPFAM" id="SSF103473">
    <property type="entry name" value="MFS general substrate transporter"/>
    <property type="match status" value="1"/>
</dbReference>
<dbReference type="InterPro" id="IPR036259">
    <property type="entry name" value="MFS_trans_sf"/>
</dbReference>
<keyword evidence="1" id="KW-0472">Membrane</keyword>
<feature type="transmembrane region" description="Helical" evidence="1">
    <location>
        <begin position="101"/>
        <end position="120"/>
    </location>
</feature>
<dbReference type="EMBL" id="QGTZ01000007">
    <property type="protein sequence ID" value="PWW38877.1"/>
    <property type="molecule type" value="Genomic_DNA"/>
</dbReference>
<feature type="transmembrane region" description="Helical" evidence="1">
    <location>
        <begin position="132"/>
        <end position="158"/>
    </location>
</feature>
<evidence type="ECO:0000313" key="2">
    <source>
        <dbReference type="EMBL" id="PWW38877.1"/>
    </source>
</evidence>
<feature type="transmembrane region" description="Helical" evidence="1">
    <location>
        <begin position="430"/>
        <end position="452"/>
    </location>
</feature>
<feature type="transmembrane region" description="Helical" evidence="1">
    <location>
        <begin position="388"/>
        <end position="410"/>
    </location>
</feature>
<dbReference type="AlphaFoldDB" id="A0A855XTH8"/>
<dbReference type="InterPro" id="IPR039672">
    <property type="entry name" value="MFS_2"/>
</dbReference>
<dbReference type="NCBIfam" id="TIGR00792">
    <property type="entry name" value="gph"/>
    <property type="match status" value="1"/>
</dbReference>
<keyword evidence="1" id="KW-0812">Transmembrane</keyword>
<dbReference type="InterPro" id="IPR001927">
    <property type="entry name" value="Na/Gal_symport"/>
</dbReference>
<dbReference type="Pfam" id="PF13347">
    <property type="entry name" value="MFS_2"/>
    <property type="match status" value="1"/>
</dbReference>
<feature type="transmembrane region" description="Helical" evidence="1">
    <location>
        <begin position="68"/>
        <end position="89"/>
    </location>
</feature>
<dbReference type="GO" id="GO:0008643">
    <property type="term" value="P:carbohydrate transport"/>
    <property type="evidence" value="ECO:0007669"/>
    <property type="project" value="InterPro"/>
</dbReference>
<gene>
    <name evidence="2" type="ORF">DET56_107279</name>
</gene>
<sequence length="471" mass="50475">MIAENDIKEGQPIEPVDNGDNIPLQLHKGQLIGDSLGMAGNSLIAIIFNSFTMYYLTTIAHLDGTMLGTMVLIGSILGAVTSFGTGIMIDKFNSRHGKVRPWLLASILPLAVSIILLFSIPDNLNLSTKMIWAGICILLFNIGGSMFTPASGSLIAMATRNPTEVTRLSSGRALGTIIGATIVTLGYVPVVELMGGDQRAYFIVTTVLVVIGSLLMFNQFRTSHENVKTVNRDESGVEMKVPFKDAMKSILKNKYFLIAWLVLFAATATLSLNNATTVYYARYILGDVKLQSLLSMVGAAPALIVFVFLPTLVKKMGVRWIVACGSLLGLIGGFIRLMDTTSVPLAFMGFILSGIGSIPIAALITVLMNSTIDFGEWKSGIRLPGMMMSLAGIATLLAGSLSISGIGWILGATGFDGAAARQSSSAISGILTISIYLPIILATISVVCMLFWKLEKRHPQIVSELRERNGE</sequence>
<dbReference type="GO" id="GO:0006814">
    <property type="term" value="P:sodium ion transport"/>
    <property type="evidence" value="ECO:0007669"/>
    <property type="project" value="InterPro"/>
</dbReference>